<accession>A0A9N9HS84</accession>
<organism evidence="1 2">
    <name type="scientific">Ambispora gerdemannii</name>
    <dbReference type="NCBI Taxonomy" id="144530"/>
    <lineage>
        <taxon>Eukaryota</taxon>
        <taxon>Fungi</taxon>
        <taxon>Fungi incertae sedis</taxon>
        <taxon>Mucoromycota</taxon>
        <taxon>Glomeromycotina</taxon>
        <taxon>Glomeromycetes</taxon>
        <taxon>Archaeosporales</taxon>
        <taxon>Ambisporaceae</taxon>
        <taxon>Ambispora</taxon>
    </lineage>
</organism>
<reference evidence="1" key="1">
    <citation type="submission" date="2021-06" db="EMBL/GenBank/DDBJ databases">
        <authorList>
            <person name="Kallberg Y."/>
            <person name="Tangrot J."/>
            <person name="Rosling A."/>
        </authorList>
    </citation>
    <scope>NUCLEOTIDE SEQUENCE</scope>
    <source>
        <strain evidence="1">MT106</strain>
    </source>
</reference>
<feature type="non-terminal residue" evidence="1">
    <location>
        <position position="92"/>
    </location>
</feature>
<dbReference type="AlphaFoldDB" id="A0A9N9HS84"/>
<dbReference type="EMBL" id="CAJVPL010018808">
    <property type="protein sequence ID" value="CAG8703128.1"/>
    <property type="molecule type" value="Genomic_DNA"/>
</dbReference>
<proteinExistence type="predicted"/>
<name>A0A9N9HS84_9GLOM</name>
<gene>
    <name evidence="1" type="ORF">AGERDE_LOCUS13610</name>
</gene>
<evidence type="ECO:0000313" key="1">
    <source>
        <dbReference type="EMBL" id="CAG8703128.1"/>
    </source>
</evidence>
<feature type="non-terminal residue" evidence="1">
    <location>
        <position position="1"/>
    </location>
</feature>
<keyword evidence="2" id="KW-1185">Reference proteome</keyword>
<sequence>GSVEGMAAASAFMKGFLQSYASRFVSKDTRAFWEDVQAIMGVELLIEAGKGRWSSIEACVCEGECLLVDEEGVKERQICVKKIVEVGIELLE</sequence>
<dbReference type="Proteomes" id="UP000789831">
    <property type="component" value="Unassembled WGS sequence"/>
</dbReference>
<dbReference type="OrthoDB" id="2349237at2759"/>
<evidence type="ECO:0000313" key="2">
    <source>
        <dbReference type="Proteomes" id="UP000789831"/>
    </source>
</evidence>
<protein>
    <submittedName>
        <fullName evidence="1">8680_t:CDS:1</fullName>
    </submittedName>
</protein>
<comment type="caution">
    <text evidence="1">The sequence shown here is derived from an EMBL/GenBank/DDBJ whole genome shotgun (WGS) entry which is preliminary data.</text>
</comment>